<dbReference type="Proteomes" id="UP000186922">
    <property type="component" value="Unassembled WGS sequence"/>
</dbReference>
<protein>
    <submittedName>
        <fullName evidence="1">Uncharacterized protein</fullName>
    </submittedName>
</protein>
<dbReference type="AlphaFoldDB" id="A0A1D1W938"/>
<gene>
    <name evidence="1" type="primary">RvY_19339-1</name>
    <name evidence="1" type="synonym">RvY_19339.1</name>
    <name evidence="1" type="ORF">RvY_19339</name>
</gene>
<reference evidence="1 2" key="1">
    <citation type="journal article" date="2016" name="Nat. Commun.">
        <title>Extremotolerant tardigrade genome and improved radiotolerance of human cultured cells by tardigrade-unique protein.</title>
        <authorList>
            <person name="Hashimoto T."/>
            <person name="Horikawa D.D."/>
            <person name="Saito Y."/>
            <person name="Kuwahara H."/>
            <person name="Kozuka-Hata H."/>
            <person name="Shin-I T."/>
            <person name="Minakuchi Y."/>
            <person name="Ohishi K."/>
            <person name="Motoyama A."/>
            <person name="Aizu T."/>
            <person name="Enomoto A."/>
            <person name="Kondo K."/>
            <person name="Tanaka S."/>
            <person name="Hara Y."/>
            <person name="Koshikawa S."/>
            <person name="Sagara H."/>
            <person name="Miura T."/>
            <person name="Yokobori S."/>
            <person name="Miyagawa K."/>
            <person name="Suzuki Y."/>
            <person name="Kubo T."/>
            <person name="Oyama M."/>
            <person name="Kohara Y."/>
            <person name="Fujiyama A."/>
            <person name="Arakawa K."/>
            <person name="Katayama T."/>
            <person name="Toyoda A."/>
            <person name="Kunieda T."/>
        </authorList>
    </citation>
    <scope>NUCLEOTIDE SEQUENCE [LARGE SCALE GENOMIC DNA]</scope>
    <source>
        <strain evidence="1 2">YOKOZUNA-1</strain>
    </source>
</reference>
<proteinExistence type="predicted"/>
<accession>A0A1D1W938</accession>
<sequence>MPSSHFLLYYDTTNMAVMSFDSCLYTQHTFHQSLIDARQANCYRDCLCSNFHPGRQKTVSVNCD</sequence>
<dbReference type="EMBL" id="BDGG01000036">
    <property type="protein sequence ID" value="GAV09867.1"/>
    <property type="molecule type" value="Genomic_DNA"/>
</dbReference>
<keyword evidence="2" id="KW-1185">Reference proteome</keyword>
<name>A0A1D1W938_RAMVA</name>
<evidence type="ECO:0000313" key="2">
    <source>
        <dbReference type="Proteomes" id="UP000186922"/>
    </source>
</evidence>
<evidence type="ECO:0000313" key="1">
    <source>
        <dbReference type="EMBL" id="GAV09867.1"/>
    </source>
</evidence>
<organism evidence="1 2">
    <name type="scientific">Ramazzottius varieornatus</name>
    <name type="common">Water bear</name>
    <name type="synonym">Tardigrade</name>
    <dbReference type="NCBI Taxonomy" id="947166"/>
    <lineage>
        <taxon>Eukaryota</taxon>
        <taxon>Metazoa</taxon>
        <taxon>Ecdysozoa</taxon>
        <taxon>Tardigrada</taxon>
        <taxon>Eutardigrada</taxon>
        <taxon>Parachela</taxon>
        <taxon>Hypsibioidea</taxon>
        <taxon>Ramazzottiidae</taxon>
        <taxon>Ramazzottius</taxon>
    </lineage>
</organism>
<comment type="caution">
    <text evidence="1">The sequence shown here is derived from an EMBL/GenBank/DDBJ whole genome shotgun (WGS) entry which is preliminary data.</text>
</comment>